<protein>
    <submittedName>
        <fullName evidence="7">Choline dehydrogenase</fullName>
    </submittedName>
</protein>
<dbReference type="Pfam" id="PF00732">
    <property type="entry name" value="GMC_oxred_N"/>
    <property type="match status" value="1"/>
</dbReference>
<dbReference type="PROSITE" id="PS00624">
    <property type="entry name" value="GMC_OXRED_2"/>
    <property type="match status" value="1"/>
</dbReference>
<feature type="binding site" evidence="5">
    <location>
        <position position="95"/>
    </location>
    <ligand>
        <name>FAD</name>
        <dbReference type="ChEBI" id="CHEBI:57692"/>
    </ligand>
</feature>
<dbReference type="AlphaFoldDB" id="A0A1X7PPN3"/>
<keyword evidence="8" id="KW-1185">Reference proteome</keyword>
<dbReference type="GO" id="GO:0050660">
    <property type="term" value="F:flavin adenine dinucleotide binding"/>
    <property type="evidence" value="ECO:0007669"/>
    <property type="project" value="InterPro"/>
</dbReference>
<gene>
    <name evidence="7" type="ORF">SAMN02982922_4900</name>
</gene>
<dbReference type="Pfam" id="PF05199">
    <property type="entry name" value="GMC_oxred_C"/>
    <property type="match status" value="1"/>
</dbReference>
<keyword evidence="4 5" id="KW-0274">FAD</keyword>
<dbReference type="SUPFAM" id="SSF54373">
    <property type="entry name" value="FAD-linked reductases, C-terminal domain"/>
    <property type="match status" value="1"/>
</dbReference>
<evidence type="ECO:0000259" key="6">
    <source>
        <dbReference type="PROSITE" id="PS00624"/>
    </source>
</evidence>
<dbReference type="InterPro" id="IPR012132">
    <property type="entry name" value="GMC_OxRdtase"/>
</dbReference>
<dbReference type="Gene3D" id="3.50.50.60">
    <property type="entry name" value="FAD/NAD(P)-binding domain"/>
    <property type="match status" value="1"/>
</dbReference>
<comment type="cofactor">
    <cofactor evidence="1 5">
        <name>FAD</name>
        <dbReference type="ChEBI" id="CHEBI:57692"/>
    </cofactor>
</comment>
<dbReference type="OrthoDB" id="9785276at2"/>
<sequence>MSSEAPTLPVRALKGGYDYVVIGSGSGGCAVTRRLVDAGADVLLIEAGPPGIGVNEIDDPAKWVPLGRSAYDWGYDYAPTPRVNGRTIGIPRGKVLGGSTSTNAMMWYRGHPLDYDAWEKAGAKGWSFADCLPYFRRCEDWEGGASEWRGAGGPLRIERAPDTHPVAQALIDGAASLGIPVIDDPNGPDNEGAARANFNISGGRRWSSARGYLQPIFDRPNLTILTGSLAVGLVLDNGRSVAVRHLVDGAVRETRAHQKIILALGAIDTPRLLMLSGIGDPTELARLDIAVAHALPGVGRNLQDHPLAQACVLRAKHPLGPVTGNGGGSMVNWKSRAGLPQADIHAFPVQGNSAESAIRARYDTSGDVFSFGAGLMRSKSVGYLRLLEAKPGGSLEIQPNFLAEPDDVDAMITAVEMTIEMAAADANADLFGGFAAPDRRLTRSETVAFLRDACSTFFHLSGTCRMGEDDEAVVDSRLKVHGLEGLMVADASVMPIIPSCNTHAPTTMIGERAADFAMGLV</sequence>
<evidence type="ECO:0000313" key="7">
    <source>
        <dbReference type="EMBL" id="SMH53647.1"/>
    </source>
</evidence>
<evidence type="ECO:0000256" key="2">
    <source>
        <dbReference type="ARBA" id="ARBA00010790"/>
    </source>
</evidence>
<dbReference type="InterPro" id="IPR007867">
    <property type="entry name" value="GMC_OxRtase_C"/>
</dbReference>
<dbReference type="RefSeq" id="WP_085466545.1">
    <property type="nucleotide sequence ID" value="NZ_FXBL01000004.1"/>
</dbReference>
<keyword evidence="3" id="KW-0285">Flavoprotein</keyword>
<dbReference type="Proteomes" id="UP000193083">
    <property type="component" value="Unassembled WGS sequence"/>
</dbReference>
<dbReference type="InterPro" id="IPR000172">
    <property type="entry name" value="GMC_OxRdtase_N"/>
</dbReference>
<dbReference type="Gene3D" id="3.30.560.10">
    <property type="entry name" value="Glucose Oxidase, domain 3"/>
    <property type="match status" value="1"/>
</dbReference>
<dbReference type="PIRSF" id="PIRSF000137">
    <property type="entry name" value="Alcohol_oxidase"/>
    <property type="match status" value="1"/>
</dbReference>
<evidence type="ECO:0000256" key="1">
    <source>
        <dbReference type="ARBA" id="ARBA00001974"/>
    </source>
</evidence>
<organism evidence="7 8">
    <name type="scientific">Mesorhizobium australicum</name>
    <dbReference type="NCBI Taxonomy" id="536018"/>
    <lineage>
        <taxon>Bacteria</taxon>
        <taxon>Pseudomonadati</taxon>
        <taxon>Pseudomonadota</taxon>
        <taxon>Alphaproteobacteria</taxon>
        <taxon>Hyphomicrobiales</taxon>
        <taxon>Phyllobacteriaceae</taxon>
        <taxon>Mesorhizobium</taxon>
    </lineage>
</organism>
<reference evidence="8" key="1">
    <citation type="submission" date="2017-04" db="EMBL/GenBank/DDBJ databases">
        <authorList>
            <person name="Varghese N."/>
            <person name="Submissions S."/>
        </authorList>
    </citation>
    <scope>NUCLEOTIDE SEQUENCE [LARGE SCALE GENOMIC DNA]</scope>
    <source>
        <strain evidence="8">B5P</strain>
    </source>
</reference>
<evidence type="ECO:0000256" key="4">
    <source>
        <dbReference type="ARBA" id="ARBA00022827"/>
    </source>
</evidence>
<name>A0A1X7PPN3_9HYPH</name>
<dbReference type="PANTHER" id="PTHR11552">
    <property type="entry name" value="GLUCOSE-METHANOL-CHOLINE GMC OXIDOREDUCTASE"/>
    <property type="match status" value="1"/>
</dbReference>
<evidence type="ECO:0000256" key="5">
    <source>
        <dbReference type="PIRSR" id="PIRSR000137-2"/>
    </source>
</evidence>
<proteinExistence type="inferred from homology"/>
<dbReference type="PANTHER" id="PTHR11552:SF147">
    <property type="entry name" value="CHOLINE DEHYDROGENASE, MITOCHONDRIAL"/>
    <property type="match status" value="1"/>
</dbReference>
<dbReference type="GO" id="GO:0016614">
    <property type="term" value="F:oxidoreductase activity, acting on CH-OH group of donors"/>
    <property type="evidence" value="ECO:0007669"/>
    <property type="project" value="InterPro"/>
</dbReference>
<dbReference type="InterPro" id="IPR036188">
    <property type="entry name" value="FAD/NAD-bd_sf"/>
</dbReference>
<evidence type="ECO:0000313" key="8">
    <source>
        <dbReference type="Proteomes" id="UP000193083"/>
    </source>
</evidence>
<evidence type="ECO:0000256" key="3">
    <source>
        <dbReference type="ARBA" id="ARBA00022630"/>
    </source>
</evidence>
<comment type="similarity">
    <text evidence="2">Belongs to the GMC oxidoreductase family.</text>
</comment>
<dbReference type="EMBL" id="FXBL01000004">
    <property type="protein sequence ID" value="SMH53647.1"/>
    <property type="molecule type" value="Genomic_DNA"/>
</dbReference>
<dbReference type="SUPFAM" id="SSF51905">
    <property type="entry name" value="FAD/NAD(P)-binding domain"/>
    <property type="match status" value="1"/>
</dbReference>
<feature type="domain" description="Glucose-methanol-choline oxidoreductase N-terminal" evidence="6">
    <location>
        <begin position="265"/>
        <end position="279"/>
    </location>
</feature>
<accession>A0A1X7PPN3</accession>